<protein>
    <submittedName>
        <fullName evidence="2">Uncharacterized protein</fullName>
    </submittedName>
</protein>
<name>A0A517SUS6_9BACT</name>
<feature type="transmembrane region" description="Helical" evidence="1">
    <location>
        <begin position="152"/>
        <end position="174"/>
    </location>
</feature>
<feature type="transmembrane region" description="Helical" evidence="1">
    <location>
        <begin position="194"/>
        <end position="219"/>
    </location>
</feature>
<feature type="transmembrane region" description="Helical" evidence="1">
    <location>
        <begin position="231"/>
        <end position="256"/>
    </location>
</feature>
<dbReference type="EMBL" id="CP036272">
    <property type="protein sequence ID" value="QDT59879.1"/>
    <property type="molecule type" value="Genomic_DNA"/>
</dbReference>
<dbReference type="AlphaFoldDB" id="A0A517SUS6"/>
<dbReference type="RefSeq" id="WP_145272022.1">
    <property type="nucleotide sequence ID" value="NZ_CP036272.1"/>
</dbReference>
<feature type="transmembrane region" description="Helical" evidence="1">
    <location>
        <begin position="39"/>
        <end position="64"/>
    </location>
</feature>
<keyword evidence="3" id="KW-1185">Reference proteome</keyword>
<feature type="transmembrane region" description="Helical" evidence="1">
    <location>
        <begin position="84"/>
        <end position="107"/>
    </location>
</feature>
<accession>A0A517SUS6</accession>
<evidence type="ECO:0000256" key="1">
    <source>
        <dbReference type="SAM" id="Phobius"/>
    </source>
</evidence>
<reference evidence="2 3" key="1">
    <citation type="submission" date="2019-02" db="EMBL/GenBank/DDBJ databases">
        <title>Deep-cultivation of Planctomycetes and their phenomic and genomic characterization uncovers novel biology.</title>
        <authorList>
            <person name="Wiegand S."/>
            <person name="Jogler M."/>
            <person name="Boedeker C."/>
            <person name="Pinto D."/>
            <person name="Vollmers J."/>
            <person name="Rivas-Marin E."/>
            <person name="Kohn T."/>
            <person name="Peeters S.H."/>
            <person name="Heuer A."/>
            <person name="Rast P."/>
            <person name="Oberbeckmann S."/>
            <person name="Bunk B."/>
            <person name="Jeske O."/>
            <person name="Meyerdierks A."/>
            <person name="Storesund J.E."/>
            <person name="Kallscheuer N."/>
            <person name="Luecker S."/>
            <person name="Lage O.M."/>
            <person name="Pohl T."/>
            <person name="Merkel B.J."/>
            <person name="Hornburger P."/>
            <person name="Mueller R.-W."/>
            <person name="Bruemmer F."/>
            <person name="Labrenz M."/>
            <person name="Spormann A.M."/>
            <person name="Op den Camp H."/>
            <person name="Overmann J."/>
            <person name="Amann R."/>
            <person name="Jetten M.S.M."/>
            <person name="Mascher T."/>
            <person name="Medema M.H."/>
            <person name="Devos D.P."/>
            <person name="Kaster A.-K."/>
            <person name="Ovreas L."/>
            <person name="Rohde M."/>
            <person name="Galperin M.Y."/>
            <person name="Jogler C."/>
        </authorList>
    </citation>
    <scope>NUCLEOTIDE SEQUENCE [LARGE SCALE GENOMIC DNA]</scope>
    <source>
        <strain evidence="2 3">SV_7m_r</strain>
    </source>
</reference>
<proteinExistence type="predicted"/>
<gene>
    <name evidence="2" type="ORF">SV7mr_23920</name>
</gene>
<feature type="transmembrane region" description="Helical" evidence="1">
    <location>
        <begin position="119"/>
        <end position="140"/>
    </location>
</feature>
<evidence type="ECO:0000313" key="2">
    <source>
        <dbReference type="EMBL" id="QDT59879.1"/>
    </source>
</evidence>
<keyword evidence="1" id="KW-1133">Transmembrane helix</keyword>
<evidence type="ECO:0000313" key="3">
    <source>
        <dbReference type="Proteomes" id="UP000315003"/>
    </source>
</evidence>
<sequence>MQDEQNPFGETNPYQVSSAELTSGEFPTEVAAQAKRGNFGFAVVAIAMFGLAAMFAISILLTFLGAAVSFLPSPDSGGSSALAAFAWILVIPAWGALFAVPVGQLICYRIPTSVVSKRLLLFCYPGYVVPIVFALFARLFAGAPFGSSNWLAVLMIIGVVMVYLWPYVSQLLFLSHVRQVAQRVGAERAASTAFVARMGLLCLPLVLFGLGLSSAFLFGGGSAFLFGGGSWIGVVFSVVGFGIALLSVGVIVAYGLSCWQLFRFVSSVDETLGTPGGFSADS</sequence>
<keyword evidence="1" id="KW-0812">Transmembrane</keyword>
<dbReference type="Proteomes" id="UP000315003">
    <property type="component" value="Chromosome"/>
</dbReference>
<organism evidence="2 3">
    <name type="scientific">Stieleria bergensis</name>
    <dbReference type="NCBI Taxonomy" id="2528025"/>
    <lineage>
        <taxon>Bacteria</taxon>
        <taxon>Pseudomonadati</taxon>
        <taxon>Planctomycetota</taxon>
        <taxon>Planctomycetia</taxon>
        <taxon>Pirellulales</taxon>
        <taxon>Pirellulaceae</taxon>
        <taxon>Stieleria</taxon>
    </lineage>
</organism>
<keyword evidence="1" id="KW-0472">Membrane</keyword>